<reference evidence="1 2" key="1">
    <citation type="submission" date="2017-01" db="EMBL/GenBank/DDBJ databases">
        <authorList>
            <person name="Varghese N."/>
            <person name="Submissions S."/>
        </authorList>
    </citation>
    <scope>NUCLEOTIDE SEQUENCE [LARGE SCALE GENOMIC DNA]</scope>
    <source>
        <strain evidence="1 2">ATCC 700171</strain>
    </source>
</reference>
<gene>
    <name evidence="1" type="ORF">SAMN05421641_12443</name>
</gene>
<protein>
    <submittedName>
        <fullName evidence="1">Uncharacterized protein</fullName>
    </submittedName>
</protein>
<accession>A0A1N6Y449</accession>
<organism evidence="1 2">
    <name type="scientific">Paracoccus thiocyanatus</name>
    <dbReference type="NCBI Taxonomy" id="34006"/>
    <lineage>
        <taxon>Bacteria</taxon>
        <taxon>Pseudomonadati</taxon>
        <taxon>Pseudomonadota</taxon>
        <taxon>Alphaproteobacteria</taxon>
        <taxon>Rhodobacterales</taxon>
        <taxon>Paracoccaceae</taxon>
        <taxon>Paracoccus</taxon>
    </lineage>
</organism>
<name>A0A1N6Y449_9RHOB</name>
<dbReference type="Proteomes" id="UP000323956">
    <property type="component" value="Unassembled WGS sequence"/>
</dbReference>
<dbReference type="EMBL" id="FTMK01000024">
    <property type="protein sequence ID" value="SIR09402.1"/>
    <property type="molecule type" value="Genomic_DNA"/>
</dbReference>
<evidence type="ECO:0000313" key="1">
    <source>
        <dbReference type="EMBL" id="SIR09402.1"/>
    </source>
</evidence>
<evidence type="ECO:0000313" key="2">
    <source>
        <dbReference type="Proteomes" id="UP000323956"/>
    </source>
</evidence>
<sequence>MALPLDYRWVLVGRMAMRNRANAPHFAPRFEVGDVISALRDRLGRQASHRPYANNSRLMWCSDVIENADYYVVMLQVGDKNVSGVSYVDFQTLNTRDIDKADEEGSHFSSHVLIGRTPDQQGRYPVLIEKVPGVHLASVKDHLGWACREPRYAKEVEDGEGNVRAFNPVFEIDGYQSKTIREALRTGTLQDVQFISHEENHEDGLDEDPLVQDVVHQAHWQIKRRVTEDQARTVFGRIGGFIRDFRGGVDTTQVFVRIKAENGQIRATEVSPVGDEILEQAFVQNEVVRNFDRPLTQRYNEFRNDMIQKMSDLARNLGG</sequence>
<proteinExistence type="predicted"/>
<dbReference type="AlphaFoldDB" id="A0A1N6Y449"/>
<dbReference type="OrthoDB" id="7822188at2"/>
<dbReference type="RefSeq" id="WP_149766485.1">
    <property type="nucleotide sequence ID" value="NZ_FTMK01000024.1"/>
</dbReference>